<gene>
    <name evidence="9" type="ORF">BCL93_102397</name>
</gene>
<dbReference type="GO" id="GO:0015483">
    <property type="term" value="F:long-chain fatty acid transporting porin activity"/>
    <property type="evidence" value="ECO:0007669"/>
    <property type="project" value="TreeGrafter"/>
</dbReference>
<reference evidence="9 10" key="1">
    <citation type="submission" date="2018-06" db="EMBL/GenBank/DDBJ databases">
        <title>Comparative analysis of microorganisms from saline springs in Andes Mountain Range, Colombia.</title>
        <authorList>
            <person name="Rubin E."/>
        </authorList>
    </citation>
    <scope>NUCLEOTIDE SEQUENCE [LARGE SCALE GENOMIC DNA]</scope>
    <source>
        <strain evidence="9 10">USBA-857</strain>
    </source>
</reference>
<comment type="caution">
    <text evidence="9">The sequence shown here is derived from an EMBL/GenBank/DDBJ whole genome shotgun (WGS) entry which is preliminary data.</text>
</comment>
<organism evidence="9 10">
    <name type="scientific">Onishia taeanensis</name>
    <dbReference type="NCBI Taxonomy" id="284577"/>
    <lineage>
        <taxon>Bacteria</taxon>
        <taxon>Pseudomonadati</taxon>
        <taxon>Pseudomonadota</taxon>
        <taxon>Gammaproteobacteria</taxon>
        <taxon>Oceanospirillales</taxon>
        <taxon>Halomonadaceae</taxon>
        <taxon>Onishia</taxon>
    </lineage>
</organism>
<dbReference type="Pfam" id="PF03349">
    <property type="entry name" value="Toluene_X"/>
    <property type="match status" value="1"/>
</dbReference>
<dbReference type="InterPro" id="IPR005017">
    <property type="entry name" value="OMPP1/FadL/TodX"/>
</dbReference>
<evidence type="ECO:0000256" key="4">
    <source>
        <dbReference type="ARBA" id="ARBA00022692"/>
    </source>
</evidence>
<evidence type="ECO:0000313" key="10">
    <source>
        <dbReference type="Proteomes" id="UP000249700"/>
    </source>
</evidence>
<keyword evidence="5 8" id="KW-0732">Signal</keyword>
<dbReference type="AlphaFoldDB" id="A0A328XX32"/>
<comment type="similarity">
    <text evidence="2">Belongs to the OmpP1/FadL family.</text>
</comment>
<dbReference type="PANTHER" id="PTHR35093">
    <property type="entry name" value="OUTER MEMBRANE PROTEIN NMB0088-RELATED"/>
    <property type="match status" value="1"/>
</dbReference>
<dbReference type="EMBL" id="QLSX01000002">
    <property type="protein sequence ID" value="RAR63654.1"/>
    <property type="molecule type" value="Genomic_DNA"/>
</dbReference>
<dbReference type="PANTHER" id="PTHR35093:SF8">
    <property type="entry name" value="OUTER MEMBRANE PROTEIN NMB0088-RELATED"/>
    <property type="match status" value="1"/>
</dbReference>
<evidence type="ECO:0000256" key="6">
    <source>
        <dbReference type="ARBA" id="ARBA00023136"/>
    </source>
</evidence>
<keyword evidence="4" id="KW-0812">Transmembrane</keyword>
<dbReference type="OrthoDB" id="19849at2"/>
<dbReference type="RefSeq" id="WP_112053952.1">
    <property type="nucleotide sequence ID" value="NZ_QLSX01000002.1"/>
</dbReference>
<sequence>MHYKTNKLAIAVTIASASLVASQAFAAGFQVREQSAKTLGNALSNAAAGAEDVSFMAYNPAALGNIDGNEVSIGVAAINADFELQDAEASPASAPSVSYDQGGSRQGGENAVVPSFAIKTRASERIDLGLAIFSPYGLATKYDEDWIGRYHAIETELATIDIQPTVNFRVTDRWSVAAGLIAEYGDATISNAIDLGGQGQLNNVPGASAGANDGKAEVTGDDWGYGFTLGTLFQVTDKTRLGLSYRSQIDLTLDGNVDYSSDSAIGQQILAGANDKGQLQDGGGTADISTPANANIGIFHQLTPRLALMANASWTDWSSFKELTVKFDGGGDPSSTTENWEDAWAYSVGANYALTDKWLLRTGVGYDETPVPSAEYRTPRVPDADRTWAALGATYQATQNFGVTAGYMRVFGEGGDIDQDGSKAENENKGNLSGQYDVSADVFALSMDYRF</sequence>
<keyword evidence="3" id="KW-1134">Transmembrane beta strand</keyword>
<evidence type="ECO:0000256" key="8">
    <source>
        <dbReference type="SAM" id="SignalP"/>
    </source>
</evidence>
<dbReference type="GO" id="GO:0009279">
    <property type="term" value="C:cell outer membrane"/>
    <property type="evidence" value="ECO:0007669"/>
    <property type="project" value="UniProtKB-SubCell"/>
</dbReference>
<dbReference type="SUPFAM" id="SSF56935">
    <property type="entry name" value="Porins"/>
    <property type="match status" value="1"/>
</dbReference>
<evidence type="ECO:0000313" key="9">
    <source>
        <dbReference type="EMBL" id="RAR63654.1"/>
    </source>
</evidence>
<evidence type="ECO:0000256" key="3">
    <source>
        <dbReference type="ARBA" id="ARBA00022452"/>
    </source>
</evidence>
<evidence type="ECO:0000256" key="2">
    <source>
        <dbReference type="ARBA" id="ARBA00008163"/>
    </source>
</evidence>
<proteinExistence type="inferred from homology"/>
<evidence type="ECO:0000256" key="5">
    <source>
        <dbReference type="ARBA" id="ARBA00022729"/>
    </source>
</evidence>
<dbReference type="Gene3D" id="2.40.160.60">
    <property type="entry name" value="Outer membrane protein transport protein (OMPP1/FadL/TodX)"/>
    <property type="match status" value="1"/>
</dbReference>
<keyword evidence="7" id="KW-0998">Cell outer membrane</keyword>
<keyword evidence="6" id="KW-0472">Membrane</keyword>
<feature type="chain" id="PRO_5016289827" evidence="8">
    <location>
        <begin position="27"/>
        <end position="451"/>
    </location>
</feature>
<name>A0A328XX32_9GAMM</name>
<dbReference type="Proteomes" id="UP000249700">
    <property type="component" value="Unassembled WGS sequence"/>
</dbReference>
<evidence type="ECO:0000256" key="7">
    <source>
        <dbReference type="ARBA" id="ARBA00023237"/>
    </source>
</evidence>
<accession>A0A328XX32</accession>
<feature type="signal peptide" evidence="8">
    <location>
        <begin position="1"/>
        <end position="26"/>
    </location>
</feature>
<evidence type="ECO:0000256" key="1">
    <source>
        <dbReference type="ARBA" id="ARBA00004571"/>
    </source>
</evidence>
<comment type="subcellular location">
    <subcellularLocation>
        <location evidence="1">Cell outer membrane</location>
        <topology evidence="1">Multi-pass membrane protein</topology>
    </subcellularLocation>
</comment>
<protein>
    <submittedName>
        <fullName evidence="9">Long-chain fatty acid transport protein</fullName>
    </submittedName>
</protein>